<dbReference type="EMBL" id="PGEZ01000001">
    <property type="protein sequence ID" value="PJJ58158.1"/>
    <property type="molecule type" value="Genomic_DNA"/>
</dbReference>
<dbReference type="Proteomes" id="UP000230842">
    <property type="component" value="Unassembled WGS sequence"/>
</dbReference>
<proteinExistence type="predicted"/>
<dbReference type="GO" id="GO:0016853">
    <property type="term" value="F:isomerase activity"/>
    <property type="evidence" value="ECO:0007669"/>
    <property type="project" value="UniProtKB-KW"/>
</dbReference>
<comment type="caution">
    <text evidence="2">The sequence shown here is derived from an EMBL/GenBank/DDBJ whole genome shotgun (WGS) entry which is preliminary data.</text>
</comment>
<dbReference type="AlphaFoldDB" id="A0A0B2BUM2"/>
<reference evidence="2 3" key="1">
    <citation type="submission" date="2017-11" db="EMBL/GenBank/DDBJ databases">
        <title>Genomic Encyclopedia of Archaeal and Bacterial Type Strains, Phase II (KMG-II): From Individual Species to Whole Genera.</title>
        <authorList>
            <person name="Goeker M."/>
        </authorList>
    </citation>
    <scope>NUCLEOTIDE SEQUENCE [LARGE SCALE GENOMIC DNA]</scope>
    <source>
        <strain evidence="2 3">DSM 27763</strain>
    </source>
</reference>
<name>A0A0B2BUM2_9ACTN</name>
<dbReference type="Gene3D" id="3.20.20.150">
    <property type="entry name" value="Divalent-metal-dependent TIM barrel enzymes"/>
    <property type="match status" value="1"/>
</dbReference>
<evidence type="ECO:0000313" key="2">
    <source>
        <dbReference type="EMBL" id="PJJ58158.1"/>
    </source>
</evidence>
<protein>
    <submittedName>
        <fullName evidence="2">Sugar phosphate isomerase/epimerase</fullName>
    </submittedName>
</protein>
<organism evidence="2 3">
    <name type="scientific">Mumia flava</name>
    <dbReference type="NCBI Taxonomy" id="1348852"/>
    <lineage>
        <taxon>Bacteria</taxon>
        <taxon>Bacillati</taxon>
        <taxon>Actinomycetota</taxon>
        <taxon>Actinomycetes</taxon>
        <taxon>Propionibacteriales</taxon>
        <taxon>Nocardioidaceae</taxon>
        <taxon>Mumia</taxon>
    </lineage>
</organism>
<dbReference type="Pfam" id="PF01261">
    <property type="entry name" value="AP_endonuc_2"/>
    <property type="match status" value="1"/>
</dbReference>
<dbReference type="InterPro" id="IPR050312">
    <property type="entry name" value="IolE/XylAMocC-like"/>
</dbReference>
<keyword evidence="2" id="KW-0413">Isomerase</keyword>
<evidence type="ECO:0000259" key="1">
    <source>
        <dbReference type="Pfam" id="PF01261"/>
    </source>
</evidence>
<dbReference type="InterPro" id="IPR013022">
    <property type="entry name" value="Xyl_isomerase-like_TIM-brl"/>
</dbReference>
<feature type="domain" description="Xylose isomerase-like TIM barrel" evidence="1">
    <location>
        <begin position="32"/>
        <end position="265"/>
    </location>
</feature>
<sequence>MPDPADHAVRVPASRVTLSTSSVYPEPTEAAFEMAKRLGYDGVEVMVGTDATSTDIDAVAALAESHEIAVTSVHAPCLLITQRVWGTDNWGKLERSAEMARVTGAGLVVVHPPFRWQRDYARGFVEGIARLESSTGVVFAVENMYPWRTGRREFQAYAPGWDPLDFDYAHVTLDASHCATSGSDAVEMAKALGGRLAHVHLGDGSGSVRDEHLVPGRGNQPVAELLGMLAEQGYGGDVAVEVTTRKASGRPQREADLAEALAFARLHLAALAV</sequence>
<dbReference type="PANTHER" id="PTHR12110:SF47">
    <property type="match status" value="1"/>
</dbReference>
<dbReference type="InterPro" id="IPR036237">
    <property type="entry name" value="Xyl_isomerase-like_sf"/>
</dbReference>
<dbReference type="SUPFAM" id="SSF51658">
    <property type="entry name" value="Xylose isomerase-like"/>
    <property type="match status" value="1"/>
</dbReference>
<gene>
    <name evidence="2" type="ORF">CLV56_2403</name>
</gene>
<dbReference type="RefSeq" id="WP_039339863.1">
    <property type="nucleotide sequence ID" value="NZ_PGEZ01000001.1"/>
</dbReference>
<evidence type="ECO:0000313" key="3">
    <source>
        <dbReference type="Proteomes" id="UP000230842"/>
    </source>
</evidence>
<keyword evidence="3" id="KW-1185">Reference proteome</keyword>
<dbReference type="PANTHER" id="PTHR12110">
    <property type="entry name" value="HYDROXYPYRUVATE ISOMERASE"/>
    <property type="match status" value="1"/>
</dbReference>
<accession>A0A0B2BUM2</accession>